<evidence type="ECO:0000256" key="5">
    <source>
        <dbReference type="HAMAP-Rule" id="MF_00113"/>
    </source>
</evidence>
<keyword evidence="1 5" id="KW-0963">Cytoplasm</keyword>
<protein>
    <recommendedName>
        <fullName evidence="5">S-adenosylmethionine:tRNA ribosyltransferase-isomerase</fullName>
        <ecNumber evidence="5">2.4.99.17</ecNumber>
    </recommendedName>
    <alternativeName>
        <fullName evidence="5">Queuosine biosynthesis protein QueA</fullName>
    </alternativeName>
</protein>
<evidence type="ECO:0000313" key="6">
    <source>
        <dbReference type="EMBL" id="MBI4595840.1"/>
    </source>
</evidence>
<dbReference type="NCBIfam" id="TIGR00113">
    <property type="entry name" value="queA"/>
    <property type="match status" value="1"/>
</dbReference>
<dbReference type="GO" id="GO:0005737">
    <property type="term" value="C:cytoplasm"/>
    <property type="evidence" value="ECO:0007669"/>
    <property type="project" value="UniProtKB-SubCell"/>
</dbReference>
<dbReference type="PANTHER" id="PTHR30307">
    <property type="entry name" value="S-ADENOSYLMETHIONINE:TRNA RIBOSYLTRANSFERASE-ISOMERASE"/>
    <property type="match status" value="1"/>
</dbReference>
<comment type="similarity">
    <text evidence="5">Belongs to the QueA family.</text>
</comment>
<comment type="subcellular location">
    <subcellularLocation>
        <location evidence="5">Cytoplasm</location>
    </subcellularLocation>
</comment>
<dbReference type="HAMAP" id="MF_00113">
    <property type="entry name" value="QueA"/>
    <property type="match status" value="1"/>
</dbReference>
<comment type="catalytic activity">
    <reaction evidence="5">
        <text>7-aminomethyl-7-carbaguanosine(34) in tRNA + S-adenosyl-L-methionine = epoxyqueuosine(34) in tRNA + adenine + L-methionine + 2 H(+)</text>
        <dbReference type="Rhea" id="RHEA:32155"/>
        <dbReference type="Rhea" id="RHEA-COMP:10342"/>
        <dbReference type="Rhea" id="RHEA-COMP:18582"/>
        <dbReference type="ChEBI" id="CHEBI:15378"/>
        <dbReference type="ChEBI" id="CHEBI:16708"/>
        <dbReference type="ChEBI" id="CHEBI:57844"/>
        <dbReference type="ChEBI" id="CHEBI:59789"/>
        <dbReference type="ChEBI" id="CHEBI:82833"/>
        <dbReference type="ChEBI" id="CHEBI:194443"/>
        <dbReference type="EC" id="2.4.99.17"/>
    </reaction>
</comment>
<gene>
    <name evidence="5 6" type="primary">queA</name>
    <name evidence="6" type="ORF">HY730_05605</name>
</gene>
<dbReference type="NCBIfam" id="NF001140">
    <property type="entry name" value="PRK00147.1"/>
    <property type="match status" value="1"/>
</dbReference>
<keyword evidence="3 5" id="KW-0949">S-adenosyl-L-methionine</keyword>
<evidence type="ECO:0000256" key="1">
    <source>
        <dbReference type="ARBA" id="ARBA00022490"/>
    </source>
</evidence>
<evidence type="ECO:0000256" key="4">
    <source>
        <dbReference type="ARBA" id="ARBA00022785"/>
    </source>
</evidence>
<dbReference type="InterPro" id="IPR003699">
    <property type="entry name" value="QueA"/>
</dbReference>
<dbReference type="Pfam" id="PF02547">
    <property type="entry name" value="Queuosine_synth"/>
    <property type="match status" value="1"/>
</dbReference>
<dbReference type="InterPro" id="IPR042119">
    <property type="entry name" value="QueA_dom2"/>
</dbReference>
<name>A0A933GMG6_UNCTE</name>
<dbReference type="PANTHER" id="PTHR30307:SF0">
    <property type="entry name" value="S-ADENOSYLMETHIONINE:TRNA RIBOSYLTRANSFERASE-ISOMERASE"/>
    <property type="match status" value="1"/>
</dbReference>
<evidence type="ECO:0000256" key="3">
    <source>
        <dbReference type="ARBA" id="ARBA00022691"/>
    </source>
</evidence>
<keyword evidence="2 5" id="KW-0808">Transferase</keyword>
<comment type="subunit">
    <text evidence="5">Monomer.</text>
</comment>
<dbReference type="InterPro" id="IPR036100">
    <property type="entry name" value="QueA_sf"/>
</dbReference>
<organism evidence="6 7">
    <name type="scientific">Tectimicrobiota bacterium</name>
    <dbReference type="NCBI Taxonomy" id="2528274"/>
    <lineage>
        <taxon>Bacteria</taxon>
        <taxon>Pseudomonadati</taxon>
        <taxon>Nitrospinota/Tectimicrobiota group</taxon>
        <taxon>Candidatus Tectimicrobiota</taxon>
    </lineage>
</organism>
<comment type="pathway">
    <text evidence="5">tRNA modification; tRNA-queuosine biosynthesis.</text>
</comment>
<reference evidence="6" key="1">
    <citation type="submission" date="2020-07" db="EMBL/GenBank/DDBJ databases">
        <title>Huge and variable diversity of episymbiotic CPR bacteria and DPANN archaea in groundwater ecosystems.</title>
        <authorList>
            <person name="He C.Y."/>
            <person name="Keren R."/>
            <person name="Whittaker M."/>
            <person name="Farag I.F."/>
            <person name="Doudna J."/>
            <person name="Cate J.H.D."/>
            <person name="Banfield J.F."/>
        </authorList>
    </citation>
    <scope>NUCLEOTIDE SEQUENCE</scope>
    <source>
        <strain evidence="6">NC_groundwater_1482_Ag_S-0.65um_47_24</strain>
    </source>
</reference>
<keyword evidence="4 5" id="KW-0671">Queuosine biosynthesis</keyword>
<dbReference type="EMBL" id="JACQWF010000256">
    <property type="protein sequence ID" value="MBI4595840.1"/>
    <property type="molecule type" value="Genomic_DNA"/>
</dbReference>
<dbReference type="Proteomes" id="UP000772181">
    <property type="component" value="Unassembled WGS sequence"/>
</dbReference>
<sequence length="348" mass="39296">MNVSDFDYDLPEELIAQHPCDKRDQARLMVLDRRSETITHDNFYNLTKYFHSDHLLVLNNTKVFSARLIGQRETGGKVELLLLREIRENLWEVLMKPAKRLTIGSGIFFKDSGFSGTIEKNLGGGRGYVLFHCKGNFMETVERLGSAPLPHYINRNIEDQDIREVDRTRYQTVYASELGAVAAPTAGLHFTPELIRKLRDNGTEVVEITLHVGPGTFRPLIGERIEDHIMEDESFYLSPEAAHSLNLARLKGKKIVAVGTTTTRALETAIALYPKELKPCSGSTNLFIYPGYNFRLVNKLITNFHMPRSTPLLLASAFAGKSFLYSAYGEAIKKAYRFLSFGDSMLVL</sequence>
<evidence type="ECO:0000256" key="2">
    <source>
        <dbReference type="ARBA" id="ARBA00022679"/>
    </source>
</evidence>
<comment type="caution">
    <text evidence="6">The sequence shown here is derived from an EMBL/GenBank/DDBJ whole genome shotgun (WGS) entry which is preliminary data.</text>
</comment>
<comment type="function">
    <text evidence="5">Transfers and isomerizes the ribose moiety from AdoMet to the 7-aminomethyl group of 7-deazaguanine (preQ1-tRNA) to give epoxyqueuosine (oQ-tRNA).</text>
</comment>
<dbReference type="EC" id="2.4.99.17" evidence="5"/>
<dbReference type="Gene3D" id="2.40.10.240">
    <property type="entry name" value="QueA-like"/>
    <property type="match status" value="1"/>
</dbReference>
<dbReference type="Gene3D" id="3.40.1780.10">
    <property type="entry name" value="QueA-like"/>
    <property type="match status" value="1"/>
</dbReference>
<accession>A0A933GMG6</accession>
<dbReference type="InterPro" id="IPR042118">
    <property type="entry name" value="QueA_dom1"/>
</dbReference>
<dbReference type="GO" id="GO:0051075">
    <property type="term" value="F:S-adenosylmethionine:tRNA ribosyltransferase-isomerase activity"/>
    <property type="evidence" value="ECO:0007669"/>
    <property type="project" value="UniProtKB-EC"/>
</dbReference>
<dbReference type="SUPFAM" id="SSF111337">
    <property type="entry name" value="QueA-like"/>
    <property type="match status" value="1"/>
</dbReference>
<proteinExistence type="inferred from homology"/>
<dbReference type="AlphaFoldDB" id="A0A933GMG6"/>
<dbReference type="GO" id="GO:0008616">
    <property type="term" value="P:tRNA queuosine(34) biosynthetic process"/>
    <property type="evidence" value="ECO:0007669"/>
    <property type="project" value="UniProtKB-UniRule"/>
</dbReference>
<keyword evidence="6" id="KW-0328">Glycosyltransferase</keyword>
<dbReference type="FunFam" id="2.40.10.240:FF:000002">
    <property type="entry name" value="S-adenosylmethionine:tRNA ribosyltransferase-isomerase"/>
    <property type="match status" value="1"/>
</dbReference>
<evidence type="ECO:0000313" key="7">
    <source>
        <dbReference type="Proteomes" id="UP000772181"/>
    </source>
</evidence>